<keyword evidence="4" id="KW-1185">Reference proteome</keyword>
<dbReference type="EMBL" id="JAVXUO010000919">
    <property type="protein sequence ID" value="KAK2988055.1"/>
    <property type="molecule type" value="Genomic_DNA"/>
</dbReference>
<reference evidence="3" key="1">
    <citation type="submission" date="2022-12" db="EMBL/GenBank/DDBJ databases">
        <title>Draft genome assemblies for two species of Escallonia (Escalloniales).</title>
        <authorList>
            <person name="Chanderbali A."/>
            <person name="Dervinis C."/>
            <person name="Anghel I."/>
            <person name="Soltis D."/>
            <person name="Soltis P."/>
            <person name="Zapata F."/>
        </authorList>
    </citation>
    <scope>NUCLEOTIDE SEQUENCE</scope>
    <source>
        <strain evidence="3">UCBG92.1500</strain>
        <tissue evidence="3">Leaf</tissue>
    </source>
</reference>
<feature type="compositionally biased region" description="Polar residues" evidence="1">
    <location>
        <begin position="149"/>
        <end position="158"/>
    </location>
</feature>
<name>A0AA88RS66_9ASTE</name>
<keyword evidence="2" id="KW-0812">Transmembrane</keyword>
<feature type="region of interest" description="Disordered" evidence="1">
    <location>
        <begin position="149"/>
        <end position="170"/>
    </location>
</feature>
<dbReference type="Proteomes" id="UP001187471">
    <property type="component" value="Unassembled WGS sequence"/>
</dbReference>
<keyword evidence="2" id="KW-1133">Transmembrane helix</keyword>
<accession>A0AA88RS66</accession>
<evidence type="ECO:0000256" key="2">
    <source>
        <dbReference type="SAM" id="Phobius"/>
    </source>
</evidence>
<proteinExistence type="predicted"/>
<evidence type="ECO:0000256" key="1">
    <source>
        <dbReference type="SAM" id="MobiDB-lite"/>
    </source>
</evidence>
<organism evidence="3 4">
    <name type="scientific">Escallonia rubra</name>
    <dbReference type="NCBI Taxonomy" id="112253"/>
    <lineage>
        <taxon>Eukaryota</taxon>
        <taxon>Viridiplantae</taxon>
        <taxon>Streptophyta</taxon>
        <taxon>Embryophyta</taxon>
        <taxon>Tracheophyta</taxon>
        <taxon>Spermatophyta</taxon>
        <taxon>Magnoliopsida</taxon>
        <taxon>eudicotyledons</taxon>
        <taxon>Gunneridae</taxon>
        <taxon>Pentapetalae</taxon>
        <taxon>asterids</taxon>
        <taxon>campanulids</taxon>
        <taxon>Escalloniales</taxon>
        <taxon>Escalloniaceae</taxon>
        <taxon>Escallonia</taxon>
    </lineage>
</organism>
<evidence type="ECO:0000313" key="3">
    <source>
        <dbReference type="EMBL" id="KAK2988055.1"/>
    </source>
</evidence>
<dbReference type="AlphaFoldDB" id="A0AA88RS66"/>
<gene>
    <name evidence="3" type="ORF">RJ640_001996</name>
</gene>
<sequence length="214" mass="24212">MGKTQEEDWRRKDTLELLSQVDAMADIDDQSAFKNRSFESLGEFPPVPSINHNRINRKIPLKPEKNRRGKTYAEMMKPKREFTQENSLNFVVPQEIDGHKGVEFTTEDVADELTTWQFAIIAYIWEHDFRFKNAIGLQATQRSIAVFASNTNPPNGNSLEEKSDGFRTGDGSTAPGPPFLTILAGFLVLLLVVWIFGSIVMWLISLIVNVPPSK</sequence>
<protein>
    <submittedName>
        <fullName evidence="3">Uncharacterized protein</fullName>
    </submittedName>
</protein>
<comment type="caution">
    <text evidence="3">The sequence shown here is derived from an EMBL/GenBank/DDBJ whole genome shotgun (WGS) entry which is preliminary data.</text>
</comment>
<keyword evidence="2" id="KW-0472">Membrane</keyword>
<evidence type="ECO:0000313" key="4">
    <source>
        <dbReference type="Proteomes" id="UP001187471"/>
    </source>
</evidence>
<feature type="transmembrane region" description="Helical" evidence="2">
    <location>
        <begin position="182"/>
        <end position="208"/>
    </location>
</feature>